<protein>
    <submittedName>
        <fullName evidence="5">GntR family transcriptional regulator</fullName>
    </submittedName>
</protein>
<evidence type="ECO:0000313" key="5">
    <source>
        <dbReference type="EMBL" id="QJQ11488.1"/>
    </source>
</evidence>
<dbReference type="GO" id="GO:0045892">
    <property type="term" value="P:negative regulation of DNA-templated transcription"/>
    <property type="evidence" value="ECO:0007669"/>
    <property type="project" value="TreeGrafter"/>
</dbReference>
<dbReference type="InterPro" id="IPR036388">
    <property type="entry name" value="WH-like_DNA-bd_sf"/>
</dbReference>
<dbReference type="InterPro" id="IPR028978">
    <property type="entry name" value="Chorismate_lyase_/UTRA_dom_sf"/>
</dbReference>
<evidence type="ECO:0000256" key="2">
    <source>
        <dbReference type="ARBA" id="ARBA00023125"/>
    </source>
</evidence>
<name>A0AAP9SQS9_PSEPU</name>
<dbReference type="FunFam" id="1.10.10.10:FF:000079">
    <property type="entry name" value="GntR family transcriptional regulator"/>
    <property type="match status" value="1"/>
</dbReference>
<dbReference type="GO" id="GO:0003700">
    <property type="term" value="F:DNA-binding transcription factor activity"/>
    <property type="evidence" value="ECO:0007669"/>
    <property type="project" value="InterPro"/>
</dbReference>
<dbReference type="InterPro" id="IPR000524">
    <property type="entry name" value="Tscrpt_reg_HTH_GntR"/>
</dbReference>
<accession>A0AAP9SQS9</accession>
<reference evidence="5 6" key="2">
    <citation type="submission" date="2020-04" db="EMBL/GenBank/DDBJ databases">
        <title>Complete genome sequence of Pseudomonas putida strain JQ581.</title>
        <authorList>
            <person name="Mu Y."/>
        </authorList>
    </citation>
    <scope>NUCLEOTIDE SEQUENCE [LARGE SCALE GENOMIC DNA]</scope>
    <source>
        <strain evidence="5 6">JQ581</strain>
    </source>
</reference>
<keyword evidence="3" id="KW-0804">Transcription</keyword>
<dbReference type="InterPro" id="IPR050679">
    <property type="entry name" value="Bact_HTH_transcr_reg"/>
</dbReference>
<feature type="domain" description="HTH gntR-type" evidence="4">
    <location>
        <begin position="17"/>
        <end position="85"/>
    </location>
</feature>
<dbReference type="EMBL" id="CP050951">
    <property type="protein sequence ID" value="QJQ11488.1"/>
    <property type="molecule type" value="Genomic_DNA"/>
</dbReference>
<keyword evidence="1" id="KW-0805">Transcription regulation</keyword>
<dbReference type="Pfam" id="PF00392">
    <property type="entry name" value="GntR"/>
    <property type="match status" value="1"/>
</dbReference>
<dbReference type="CDD" id="cd07377">
    <property type="entry name" value="WHTH_GntR"/>
    <property type="match status" value="1"/>
</dbReference>
<evidence type="ECO:0000259" key="4">
    <source>
        <dbReference type="PROSITE" id="PS50949"/>
    </source>
</evidence>
<evidence type="ECO:0000313" key="6">
    <source>
        <dbReference type="Proteomes" id="UP000076857"/>
    </source>
</evidence>
<dbReference type="SMART" id="SM00345">
    <property type="entry name" value="HTH_GNTR"/>
    <property type="match status" value="1"/>
</dbReference>
<dbReference type="Proteomes" id="UP000076857">
    <property type="component" value="Chromosome"/>
</dbReference>
<dbReference type="PANTHER" id="PTHR44846">
    <property type="entry name" value="MANNOSYL-D-GLYCERATE TRANSPORT/METABOLISM SYSTEM REPRESSOR MNGR-RELATED"/>
    <property type="match status" value="1"/>
</dbReference>
<dbReference type="Gene3D" id="3.40.1410.10">
    <property type="entry name" value="Chorismate lyase-like"/>
    <property type="match status" value="1"/>
</dbReference>
<dbReference type="SUPFAM" id="SSF64288">
    <property type="entry name" value="Chorismate lyase-like"/>
    <property type="match status" value="1"/>
</dbReference>
<dbReference type="PANTHER" id="PTHR44846:SF1">
    <property type="entry name" value="MANNOSYL-D-GLYCERATE TRANSPORT_METABOLISM SYSTEM REPRESSOR MNGR-RELATED"/>
    <property type="match status" value="1"/>
</dbReference>
<dbReference type="GO" id="GO:0003677">
    <property type="term" value="F:DNA binding"/>
    <property type="evidence" value="ECO:0007669"/>
    <property type="project" value="UniProtKB-KW"/>
</dbReference>
<dbReference type="InterPro" id="IPR011663">
    <property type="entry name" value="UTRA"/>
</dbReference>
<sequence length="248" mass="27522">MTMTDALQNPQKAPTFQPLYMQIKDLLMERIHTGEWSPGTFIPSEAALATTYQVSVGTLRKALNELVAENVVVRQQGKGTSVATHDGDHALFRFFNICRPDGERCLPVSIVLGRKVRKASAQEAQALGLQPGAKVIHISRTRELDGKPAIYEDITLCAERFIGLERQPEVLPNTLYRLYQQRFGATVAHADERIFAISADASQAQVLGIEVGAPLLQIVRIALDYQGRAIEKRVSVVSTQRHCYANRI</sequence>
<dbReference type="SUPFAM" id="SSF46785">
    <property type="entry name" value="Winged helix' DNA-binding domain"/>
    <property type="match status" value="1"/>
</dbReference>
<organism evidence="5 6">
    <name type="scientific">Pseudomonas putida</name>
    <name type="common">Arthrobacter siderocapsulatus</name>
    <dbReference type="NCBI Taxonomy" id="303"/>
    <lineage>
        <taxon>Bacteria</taxon>
        <taxon>Pseudomonadati</taxon>
        <taxon>Pseudomonadota</taxon>
        <taxon>Gammaproteobacteria</taxon>
        <taxon>Pseudomonadales</taxon>
        <taxon>Pseudomonadaceae</taxon>
        <taxon>Pseudomonas</taxon>
    </lineage>
</organism>
<dbReference type="InterPro" id="IPR036390">
    <property type="entry name" value="WH_DNA-bd_sf"/>
</dbReference>
<dbReference type="AlphaFoldDB" id="A0AAP9SQS9"/>
<reference evidence="5 6" key="1">
    <citation type="submission" date="2016-04" db="EMBL/GenBank/DDBJ databases">
        <authorList>
            <person name="Qiu J."/>
        </authorList>
    </citation>
    <scope>NUCLEOTIDE SEQUENCE [LARGE SCALE GENOMIC DNA]</scope>
    <source>
        <strain evidence="5 6">JQ581</strain>
    </source>
</reference>
<dbReference type="PROSITE" id="PS50949">
    <property type="entry name" value="HTH_GNTR"/>
    <property type="match status" value="1"/>
</dbReference>
<evidence type="ECO:0000256" key="3">
    <source>
        <dbReference type="ARBA" id="ARBA00023163"/>
    </source>
</evidence>
<dbReference type="SMART" id="SM00866">
    <property type="entry name" value="UTRA"/>
    <property type="match status" value="1"/>
</dbReference>
<dbReference type="Gene3D" id="1.10.10.10">
    <property type="entry name" value="Winged helix-like DNA-binding domain superfamily/Winged helix DNA-binding domain"/>
    <property type="match status" value="1"/>
</dbReference>
<keyword evidence="2" id="KW-0238">DNA-binding</keyword>
<dbReference type="Pfam" id="PF07702">
    <property type="entry name" value="UTRA"/>
    <property type="match status" value="1"/>
</dbReference>
<gene>
    <name evidence="5" type="ORF">A3L25_019410</name>
</gene>
<evidence type="ECO:0000256" key="1">
    <source>
        <dbReference type="ARBA" id="ARBA00023015"/>
    </source>
</evidence>
<proteinExistence type="predicted"/>